<evidence type="ECO:0000256" key="13">
    <source>
        <dbReference type="PROSITE-ProRule" id="PRU01023"/>
    </source>
</evidence>
<evidence type="ECO:0000313" key="16">
    <source>
        <dbReference type="Proteomes" id="UP001178148"/>
    </source>
</evidence>
<dbReference type="Gene3D" id="1.10.940.10">
    <property type="entry name" value="NusB-like"/>
    <property type="match status" value="1"/>
</dbReference>
<evidence type="ECO:0000256" key="7">
    <source>
        <dbReference type="ARBA" id="ARBA00022679"/>
    </source>
</evidence>
<comment type="similarity">
    <text evidence="13">Belongs to the class I-like SAM-binding methyltransferase superfamily. RsmB/NOP family.</text>
</comment>
<dbReference type="GO" id="GO:0070475">
    <property type="term" value="P:rRNA base methylation"/>
    <property type="evidence" value="ECO:0007669"/>
    <property type="project" value="TreeGrafter"/>
</dbReference>
<accession>A0AA90NK47</accession>
<evidence type="ECO:0000256" key="4">
    <source>
        <dbReference type="ARBA" id="ARBA00022490"/>
    </source>
</evidence>
<dbReference type="SUPFAM" id="SSF48013">
    <property type="entry name" value="NusB-like"/>
    <property type="match status" value="1"/>
</dbReference>
<evidence type="ECO:0000256" key="5">
    <source>
        <dbReference type="ARBA" id="ARBA00022552"/>
    </source>
</evidence>
<dbReference type="InterPro" id="IPR004573">
    <property type="entry name" value="rRNA_ssu_MeTfrase_B"/>
</dbReference>
<dbReference type="NCBIfam" id="TIGR00563">
    <property type="entry name" value="rsmB"/>
    <property type="match status" value="1"/>
</dbReference>
<dbReference type="Pfam" id="PF01189">
    <property type="entry name" value="Methyltr_RsmB-F"/>
    <property type="match status" value="1"/>
</dbReference>
<comment type="function">
    <text evidence="1">Specifically methylates the cytosine at position 967 (m5C967) of 16S rRNA.</text>
</comment>
<dbReference type="EMBL" id="JASXSV010000002">
    <property type="protein sequence ID" value="MDP0587995.1"/>
    <property type="molecule type" value="Genomic_DNA"/>
</dbReference>
<dbReference type="Gene3D" id="1.10.287.730">
    <property type="entry name" value="Helix hairpin bin"/>
    <property type="match status" value="1"/>
</dbReference>
<keyword evidence="6 13" id="KW-0489">Methyltransferase</keyword>
<dbReference type="Proteomes" id="UP001178148">
    <property type="component" value="Unassembled WGS sequence"/>
</dbReference>
<name>A0AA90NK47_9GAMM</name>
<dbReference type="InterPro" id="IPR001678">
    <property type="entry name" value="MeTrfase_RsmB-F_NOP2_dom"/>
</dbReference>
<comment type="caution">
    <text evidence="15">The sequence shown here is derived from an EMBL/GenBank/DDBJ whole genome shotgun (WGS) entry which is preliminary data.</text>
</comment>
<dbReference type="CDD" id="cd02440">
    <property type="entry name" value="AdoMet_MTases"/>
    <property type="match status" value="1"/>
</dbReference>
<protein>
    <recommendedName>
        <fullName evidence="3">16S rRNA (cytosine(967)-C(5))-methyltransferase</fullName>
        <ecNumber evidence="3">2.1.1.176</ecNumber>
    </recommendedName>
    <alternativeName>
        <fullName evidence="10">16S rRNA m5C967 methyltransferase</fullName>
    </alternativeName>
    <alternativeName>
        <fullName evidence="11">rRNA (cytosine-C(5)-)-methyltransferase RsmB</fullName>
    </alternativeName>
</protein>
<dbReference type="FunFam" id="3.40.50.150:FF:000022">
    <property type="entry name" value="Ribosomal RNA small subunit methyltransferase B"/>
    <property type="match status" value="1"/>
</dbReference>
<evidence type="ECO:0000256" key="6">
    <source>
        <dbReference type="ARBA" id="ARBA00022603"/>
    </source>
</evidence>
<dbReference type="Pfam" id="PF22458">
    <property type="entry name" value="RsmF-B_ferredox"/>
    <property type="match status" value="1"/>
</dbReference>
<dbReference type="GO" id="GO:0003723">
    <property type="term" value="F:RNA binding"/>
    <property type="evidence" value="ECO:0007669"/>
    <property type="project" value="UniProtKB-UniRule"/>
</dbReference>
<feature type="active site" description="Nucleophile" evidence="13">
    <location>
        <position position="375"/>
    </location>
</feature>
<feature type="binding site" evidence="13">
    <location>
        <position position="303"/>
    </location>
    <ligand>
        <name>S-adenosyl-L-methionine</name>
        <dbReference type="ChEBI" id="CHEBI:59789"/>
    </ligand>
</feature>
<evidence type="ECO:0000256" key="8">
    <source>
        <dbReference type="ARBA" id="ARBA00022691"/>
    </source>
</evidence>
<feature type="domain" description="SAM-dependent MTase RsmB/NOP-type" evidence="14">
    <location>
        <begin position="164"/>
        <end position="431"/>
    </location>
</feature>
<dbReference type="GO" id="GO:0009383">
    <property type="term" value="F:rRNA (cytosine-C5-)-methyltransferase activity"/>
    <property type="evidence" value="ECO:0007669"/>
    <property type="project" value="TreeGrafter"/>
</dbReference>
<feature type="binding site" evidence="13">
    <location>
        <begin position="254"/>
        <end position="260"/>
    </location>
    <ligand>
        <name>S-adenosyl-L-methionine</name>
        <dbReference type="ChEBI" id="CHEBI:59789"/>
    </ligand>
</feature>
<feature type="binding site" evidence="13">
    <location>
        <position position="322"/>
    </location>
    <ligand>
        <name>S-adenosyl-L-methionine</name>
        <dbReference type="ChEBI" id="CHEBI:59789"/>
    </ligand>
</feature>
<dbReference type="EC" id="2.1.1.176" evidence="3"/>
<evidence type="ECO:0000256" key="9">
    <source>
        <dbReference type="ARBA" id="ARBA00022884"/>
    </source>
</evidence>
<keyword evidence="9 13" id="KW-0694">RNA-binding</keyword>
<evidence type="ECO:0000259" key="14">
    <source>
        <dbReference type="PROSITE" id="PS51686"/>
    </source>
</evidence>
<evidence type="ECO:0000256" key="10">
    <source>
        <dbReference type="ARBA" id="ARBA00030399"/>
    </source>
</evidence>
<dbReference type="SUPFAM" id="SSF53335">
    <property type="entry name" value="S-adenosyl-L-methionine-dependent methyltransferases"/>
    <property type="match status" value="1"/>
</dbReference>
<dbReference type="AlphaFoldDB" id="A0AA90NK47"/>
<dbReference type="PROSITE" id="PS51686">
    <property type="entry name" value="SAM_MT_RSMB_NOP"/>
    <property type="match status" value="1"/>
</dbReference>
<evidence type="ECO:0000256" key="3">
    <source>
        <dbReference type="ARBA" id="ARBA00012140"/>
    </source>
</evidence>
<dbReference type="InterPro" id="IPR049560">
    <property type="entry name" value="MeTrfase_RsmB-F_NOP2_cat"/>
</dbReference>
<proteinExistence type="inferred from homology"/>
<dbReference type="InterPro" id="IPR006027">
    <property type="entry name" value="NusB_RsmB_TIM44"/>
</dbReference>
<evidence type="ECO:0000313" key="15">
    <source>
        <dbReference type="EMBL" id="MDP0587995.1"/>
    </source>
</evidence>
<dbReference type="Pfam" id="PF01029">
    <property type="entry name" value="NusB"/>
    <property type="match status" value="1"/>
</dbReference>
<dbReference type="InterPro" id="IPR035926">
    <property type="entry name" value="NusB-like_sf"/>
</dbReference>
<keyword evidence="4" id="KW-0963">Cytoplasm</keyword>
<dbReference type="NCBIfam" id="NF011494">
    <property type="entry name" value="PRK14902.1"/>
    <property type="match status" value="1"/>
</dbReference>
<dbReference type="PRINTS" id="PR02008">
    <property type="entry name" value="RCMTFAMILY"/>
</dbReference>
<sequence>MTKRPSIRLAAAIVVTKVVCGESLNKSLPEQQAFFSSRDQKLLSELSYGTLRHYIKLKEWLNYLLEKPLKPKEKKLHTLMLVGLYQLFHTRIPPHASISETVQATLDLGKPWTRKLVNGVLRNAQRQADQLQQLEKTNQNCATAHPNWLVKVLQESWPSHWKKIIIANNQQPPMSLRVNSGRLSRKQYLKKLLDASIEATSSNIAQHALTLCKPIPVLQLPLFSEGGISIQDESAQLASNIIPAQKGQRILDACCAPGGKTCHILERFENIELHALDCNQNRLLRVKENLERLKLVATIICGDATSPKQWWDGKQYDHILLDTPCSATGVIRRHPDIKLLRKASDIKELVKLQVEIIEQMWSLLKPGGTLLYVTCSVIPEENHLQIKKFIAKHKDASVQDIIGNWGHDTGFGKQIFPGSGDGFFYSLISKSIIKQ</sequence>
<evidence type="ECO:0000256" key="11">
    <source>
        <dbReference type="ARBA" id="ARBA00031088"/>
    </source>
</evidence>
<dbReference type="GO" id="GO:0006355">
    <property type="term" value="P:regulation of DNA-templated transcription"/>
    <property type="evidence" value="ECO:0007669"/>
    <property type="project" value="InterPro"/>
</dbReference>
<comment type="subcellular location">
    <subcellularLocation>
        <location evidence="2">Cytoplasm</location>
    </subcellularLocation>
</comment>
<organism evidence="15 16">
    <name type="scientific">Candidatus Endonucleibacter bathymodioli</name>
    <dbReference type="NCBI Taxonomy" id="539814"/>
    <lineage>
        <taxon>Bacteria</taxon>
        <taxon>Pseudomonadati</taxon>
        <taxon>Pseudomonadota</taxon>
        <taxon>Gammaproteobacteria</taxon>
        <taxon>Oceanospirillales</taxon>
        <taxon>Endozoicomonadaceae</taxon>
        <taxon>Candidatus Endonucleibacter</taxon>
    </lineage>
</organism>
<evidence type="ECO:0000256" key="2">
    <source>
        <dbReference type="ARBA" id="ARBA00004496"/>
    </source>
</evidence>
<feature type="binding site" evidence="13">
    <location>
        <position position="277"/>
    </location>
    <ligand>
        <name>S-adenosyl-L-methionine</name>
        <dbReference type="ChEBI" id="CHEBI:59789"/>
    </ligand>
</feature>
<evidence type="ECO:0000256" key="1">
    <source>
        <dbReference type="ARBA" id="ARBA00002724"/>
    </source>
</evidence>
<dbReference type="Gene3D" id="3.30.70.1170">
    <property type="entry name" value="Sun protein, domain 3"/>
    <property type="match status" value="1"/>
</dbReference>
<keyword evidence="7 13" id="KW-0808">Transferase</keyword>
<dbReference type="Gene3D" id="3.40.50.150">
    <property type="entry name" value="Vaccinia Virus protein VP39"/>
    <property type="match status" value="1"/>
</dbReference>
<dbReference type="PANTHER" id="PTHR22807:SF61">
    <property type="entry name" value="NOL1_NOP2_SUN FAMILY PROTEIN _ ANTITERMINATION NUSB DOMAIN-CONTAINING PROTEIN"/>
    <property type="match status" value="1"/>
</dbReference>
<keyword evidence="5" id="KW-0698">rRNA processing</keyword>
<dbReference type="GO" id="GO:0005829">
    <property type="term" value="C:cytosol"/>
    <property type="evidence" value="ECO:0007669"/>
    <property type="project" value="TreeGrafter"/>
</dbReference>
<reference evidence="15 16" key="1">
    <citation type="journal article" date="2023" name="bioRxiv">
        <title>An intranuclear bacterial parasite of deep-sea mussels expresses apoptosis inhibitors acquired from its host.</title>
        <authorList>
            <person name="Gonzalez Porras M.A."/>
            <person name="Assie A."/>
            <person name="Tietjen M."/>
            <person name="Violette M."/>
            <person name="Kleiner M."/>
            <person name="Gruber-Vodicka H."/>
            <person name="Dubilier N."/>
            <person name="Leisch N."/>
        </authorList>
    </citation>
    <scope>NUCLEOTIDE SEQUENCE [LARGE SCALE GENOMIC DNA]</scope>
    <source>
        <strain evidence="15">IAP13</strain>
    </source>
</reference>
<comment type="catalytic activity">
    <reaction evidence="12">
        <text>cytidine(967) in 16S rRNA + S-adenosyl-L-methionine = 5-methylcytidine(967) in 16S rRNA + S-adenosyl-L-homocysteine + H(+)</text>
        <dbReference type="Rhea" id="RHEA:42748"/>
        <dbReference type="Rhea" id="RHEA-COMP:10219"/>
        <dbReference type="Rhea" id="RHEA-COMP:10220"/>
        <dbReference type="ChEBI" id="CHEBI:15378"/>
        <dbReference type="ChEBI" id="CHEBI:57856"/>
        <dbReference type="ChEBI" id="CHEBI:59789"/>
        <dbReference type="ChEBI" id="CHEBI:74483"/>
        <dbReference type="ChEBI" id="CHEBI:82748"/>
        <dbReference type="EC" id="2.1.1.176"/>
    </reaction>
</comment>
<gene>
    <name evidence="15" type="primary">rsmB</name>
    <name evidence="15" type="ORF">QS748_01825</name>
</gene>
<keyword evidence="8 13" id="KW-0949">S-adenosyl-L-methionine</keyword>
<dbReference type="PANTHER" id="PTHR22807">
    <property type="entry name" value="NOP2 YEAST -RELATED NOL1/NOP2/FMU SUN DOMAIN-CONTAINING"/>
    <property type="match status" value="1"/>
</dbReference>
<dbReference type="NCBIfam" id="NF008149">
    <property type="entry name" value="PRK10901.1"/>
    <property type="match status" value="1"/>
</dbReference>
<dbReference type="InterPro" id="IPR054728">
    <property type="entry name" value="RsmB-like_ferredoxin"/>
</dbReference>
<dbReference type="InterPro" id="IPR029063">
    <property type="entry name" value="SAM-dependent_MTases_sf"/>
</dbReference>
<evidence type="ECO:0000256" key="12">
    <source>
        <dbReference type="ARBA" id="ARBA00047283"/>
    </source>
</evidence>
<keyword evidence="16" id="KW-1185">Reference proteome</keyword>
<dbReference type="InterPro" id="IPR023267">
    <property type="entry name" value="RCMT"/>
</dbReference>